<dbReference type="InterPro" id="IPR023267">
    <property type="entry name" value="RCMT"/>
</dbReference>
<proteinExistence type="inferred from homology"/>
<evidence type="ECO:0000256" key="3">
    <source>
        <dbReference type="SAM" id="Phobius"/>
    </source>
</evidence>
<dbReference type="AlphaFoldDB" id="A0A9Q0GPR1"/>
<comment type="similarity">
    <text evidence="1">Belongs to the peroxidase family.</text>
</comment>
<accession>A0A9Q0GPR1</accession>
<reference evidence="5" key="1">
    <citation type="journal article" date="2023" name="Plant J.">
        <title>The genome of the king protea, Protea cynaroides.</title>
        <authorList>
            <person name="Chang J."/>
            <person name="Duong T.A."/>
            <person name="Schoeman C."/>
            <person name="Ma X."/>
            <person name="Roodt D."/>
            <person name="Barker N."/>
            <person name="Li Z."/>
            <person name="Van de Peer Y."/>
            <person name="Mizrachi E."/>
        </authorList>
    </citation>
    <scope>NUCLEOTIDE SEQUENCE</scope>
    <source>
        <tissue evidence="5">Young leaves</tissue>
    </source>
</reference>
<dbReference type="PANTHER" id="PTHR22808:SF1">
    <property type="entry name" value="RNA CYTOSINE-C(5)-METHYLTRANSFERASE NSUN2-RELATED"/>
    <property type="match status" value="1"/>
</dbReference>
<dbReference type="Proteomes" id="UP001141806">
    <property type="component" value="Unassembled WGS sequence"/>
</dbReference>
<dbReference type="SUPFAM" id="SSF48113">
    <property type="entry name" value="Heme-dependent peroxidases"/>
    <property type="match status" value="1"/>
</dbReference>
<feature type="transmembrane region" description="Helical" evidence="3">
    <location>
        <begin position="87"/>
        <end position="107"/>
    </location>
</feature>
<name>A0A9Q0GPR1_9MAGN</name>
<dbReference type="PANTHER" id="PTHR22808">
    <property type="entry name" value="NCL1 YEAST -RELATED NOL1/NOP2/FMU SUN DOMAIN-CONTAINING"/>
    <property type="match status" value="1"/>
</dbReference>
<dbReference type="PROSITE" id="PS50873">
    <property type="entry name" value="PEROXIDASE_4"/>
    <property type="match status" value="1"/>
</dbReference>
<keyword evidence="3" id="KW-1133">Transmembrane helix</keyword>
<keyword evidence="3" id="KW-0472">Membrane</keyword>
<dbReference type="PRINTS" id="PR00458">
    <property type="entry name" value="PEROXIDASE"/>
</dbReference>
<dbReference type="GO" id="GO:0004601">
    <property type="term" value="F:peroxidase activity"/>
    <property type="evidence" value="ECO:0007669"/>
    <property type="project" value="InterPro"/>
</dbReference>
<dbReference type="EMBL" id="JAMYWD010000012">
    <property type="protein sequence ID" value="KAJ4950215.1"/>
    <property type="molecule type" value="Genomic_DNA"/>
</dbReference>
<keyword evidence="3" id="KW-0812">Transmembrane</keyword>
<feature type="region of interest" description="Disordered" evidence="2">
    <location>
        <begin position="274"/>
        <end position="315"/>
    </location>
</feature>
<dbReference type="GO" id="GO:0001510">
    <property type="term" value="P:RNA methylation"/>
    <property type="evidence" value="ECO:0007669"/>
    <property type="project" value="InterPro"/>
</dbReference>
<keyword evidence="6" id="KW-1185">Reference proteome</keyword>
<dbReference type="OrthoDB" id="1430199at2759"/>
<dbReference type="GO" id="GO:0006979">
    <property type="term" value="P:response to oxidative stress"/>
    <property type="evidence" value="ECO:0007669"/>
    <property type="project" value="InterPro"/>
</dbReference>
<dbReference type="InterPro" id="IPR002016">
    <property type="entry name" value="Haem_peroxidase"/>
</dbReference>
<evidence type="ECO:0000256" key="1">
    <source>
        <dbReference type="RuleBase" id="RU004241"/>
    </source>
</evidence>
<gene>
    <name evidence="5" type="ORF">NE237_027047</name>
</gene>
<evidence type="ECO:0000313" key="6">
    <source>
        <dbReference type="Proteomes" id="UP001141806"/>
    </source>
</evidence>
<evidence type="ECO:0000256" key="2">
    <source>
        <dbReference type="SAM" id="MobiDB-lite"/>
    </source>
</evidence>
<dbReference type="InterPro" id="IPR057286">
    <property type="entry name" value="PUA_NSUN2"/>
</dbReference>
<dbReference type="Pfam" id="PF00141">
    <property type="entry name" value="peroxidase"/>
    <property type="match status" value="1"/>
</dbReference>
<dbReference type="GO" id="GO:0008173">
    <property type="term" value="F:RNA methyltransferase activity"/>
    <property type="evidence" value="ECO:0007669"/>
    <property type="project" value="InterPro"/>
</dbReference>
<dbReference type="Gene3D" id="1.10.520.10">
    <property type="match status" value="1"/>
</dbReference>
<evidence type="ECO:0000259" key="4">
    <source>
        <dbReference type="PROSITE" id="PS50873"/>
    </source>
</evidence>
<protein>
    <recommendedName>
        <fullName evidence="4">Plant heme peroxidase family profile domain-containing protein</fullName>
    </recommendedName>
</protein>
<evidence type="ECO:0000313" key="5">
    <source>
        <dbReference type="EMBL" id="KAJ4950215.1"/>
    </source>
</evidence>
<dbReference type="Pfam" id="PF25378">
    <property type="entry name" value="PUA_NSUN2"/>
    <property type="match status" value="1"/>
</dbReference>
<sequence length="315" mass="34876">MQEEKRWKMETCICKGSNPTLTMEDNIQSCPYVEIDMRSGELEGYDAIFLTPHKFLGGRVFGNKSFFYLVSFLFKVMKLQPLLRMDFHDCLVVVLVLFLLLIIALVARDAVVAIGGPSWSVPTGRRNGLISNSTEAANNIPIPTSNFIERQTSREGISTECAFRISSEGLTLLLPYITKQILSASLVDFKHLLQYRTIKFADFVDAEFGEKASMLKLGCFIVVLRKEGDSTSDLFRVDASTIAIGCWKGKSNVFVMVSAIDSQELLQRLSVQSGDERGSLAQESKPPSLEMDKKGPTDDLDVNLEPGTIGQAPVG</sequence>
<comment type="caution">
    <text evidence="5">The sequence shown here is derived from an EMBL/GenBank/DDBJ whole genome shotgun (WGS) entry which is preliminary data.</text>
</comment>
<dbReference type="InterPro" id="IPR010255">
    <property type="entry name" value="Haem_peroxidase_sf"/>
</dbReference>
<organism evidence="5 6">
    <name type="scientific">Protea cynaroides</name>
    <dbReference type="NCBI Taxonomy" id="273540"/>
    <lineage>
        <taxon>Eukaryota</taxon>
        <taxon>Viridiplantae</taxon>
        <taxon>Streptophyta</taxon>
        <taxon>Embryophyta</taxon>
        <taxon>Tracheophyta</taxon>
        <taxon>Spermatophyta</taxon>
        <taxon>Magnoliopsida</taxon>
        <taxon>Proteales</taxon>
        <taxon>Proteaceae</taxon>
        <taxon>Protea</taxon>
    </lineage>
</organism>
<feature type="domain" description="Plant heme peroxidase family profile" evidence="4">
    <location>
        <begin position="102"/>
        <end position="147"/>
    </location>
</feature>
<dbReference type="GO" id="GO:0020037">
    <property type="term" value="F:heme binding"/>
    <property type="evidence" value="ECO:0007669"/>
    <property type="project" value="InterPro"/>
</dbReference>